<proteinExistence type="predicted"/>
<evidence type="ECO:0000313" key="2">
    <source>
        <dbReference type="Proteomes" id="UP000582643"/>
    </source>
</evidence>
<evidence type="ECO:0000313" key="1">
    <source>
        <dbReference type="EMBL" id="MBB4984836.1"/>
    </source>
</evidence>
<dbReference type="AlphaFoldDB" id="A0A7W7U559"/>
<organism evidence="1 2">
    <name type="scientific">Streptomyces nymphaeiformis</name>
    <dbReference type="NCBI Taxonomy" id="2663842"/>
    <lineage>
        <taxon>Bacteria</taxon>
        <taxon>Bacillati</taxon>
        <taxon>Actinomycetota</taxon>
        <taxon>Actinomycetes</taxon>
        <taxon>Kitasatosporales</taxon>
        <taxon>Streptomycetaceae</taxon>
        <taxon>Streptomyces</taxon>
    </lineage>
</organism>
<accession>A0A7W7U559</accession>
<dbReference type="Proteomes" id="UP000582643">
    <property type="component" value="Unassembled WGS sequence"/>
</dbReference>
<comment type="caution">
    <text evidence="1">The sequence shown here is derived from an EMBL/GenBank/DDBJ whole genome shotgun (WGS) entry which is preliminary data.</text>
</comment>
<keyword evidence="2" id="KW-1185">Reference proteome</keyword>
<protein>
    <submittedName>
        <fullName evidence="1">Uncharacterized protein</fullName>
    </submittedName>
</protein>
<gene>
    <name evidence="1" type="ORF">GGE06_005782</name>
</gene>
<dbReference type="EMBL" id="JACHJY010000008">
    <property type="protein sequence ID" value="MBB4984836.1"/>
    <property type="molecule type" value="Genomic_DNA"/>
</dbReference>
<reference evidence="1 2" key="1">
    <citation type="submission" date="2020-08" db="EMBL/GenBank/DDBJ databases">
        <title>Genomic Encyclopedia of Type Strains, Phase III (KMG-III): the genomes of soil and plant-associated and newly described type strains.</title>
        <authorList>
            <person name="Whitman W."/>
        </authorList>
    </citation>
    <scope>NUCLEOTIDE SEQUENCE [LARGE SCALE GENOMIC DNA]</scope>
    <source>
        <strain evidence="1 2">SFB5A</strain>
    </source>
</reference>
<name>A0A7W7U559_9ACTN</name>
<sequence length="56" mass="5832">MYIRGAGQLLGAGLQLLPGLFDDQVLRSDVLVPLGQEGGLLLQLGVGTVEFLLPGL</sequence>